<proteinExistence type="predicted"/>
<feature type="compositionally biased region" description="Low complexity" evidence="1">
    <location>
        <begin position="100"/>
        <end position="111"/>
    </location>
</feature>
<accession>A0A919Y3D9</accession>
<dbReference type="AlphaFoldDB" id="A0A919Y3D9"/>
<evidence type="ECO:0000313" key="2">
    <source>
        <dbReference type="EMBL" id="GIO42578.1"/>
    </source>
</evidence>
<evidence type="ECO:0000256" key="1">
    <source>
        <dbReference type="SAM" id="MobiDB-lite"/>
    </source>
</evidence>
<protein>
    <submittedName>
        <fullName evidence="2">Uncharacterized protein</fullName>
    </submittedName>
</protein>
<dbReference type="Proteomes" id="UP000678895">
    <property type="component" value="Unassembled WGS sequence"/>
</dbReference>
<dbReference type="RefSeq" id="WP_249413098.1">
    <property type="nucleotide sequence ID" value="NZ_BORS01000007.1"/>
</dbReference>
<comment type="caution">
    <text evidence="2">The sequence shown here is derived from an EMBL/GenBank/DDBJ whole genome shotgun (WGS) entry which is preliminary data.</text>
</comment>
<name>A0A919Y3D9_9BACL</name>
<keyword evidence="3" id="KW-1185">Reference proteome</keyword>
<feature type="region of interest" description="Disordered" evidence="1">
    <location>
        <begin position="95"/>
        <end position="121"/>
    </location>
</feature>
<evidence type="ECO:0000313" key="3">
    <source>
        <dbReference type="Proteomes" id="UP000678895"/>
    </source>
</evidence>
<reference evidence="2" key="1">
    <citation type="submission" date="2021-03" db="EMBL/GenBank/DDBJ databases">
        <title>Antimicrobial resistance genes in bacteria isolated from Japanese honey, and their potential for conferring macrolide and lincosamide resistance in the American foulbrood pathogen Paenibacillus larvae.</title>
        <authorList>
            <person name="Okamoto M."/>
            <person name="Kumagai M."/>
            <person name="Kanamori H."/>
            <person name="Takamatsu D."/>
        </authorList>
    </citation>
    <scope>NUCLEOTIDE SEQUENCE</scope>
    <source>
        <strain evidence="2">J41TS4</strain>
    </source>
</reference>
<gene>
    <name evidence="2" type="ORF">J41TS4_23360</name>
</gene>
<sequence length="203" mass="23161">MENQKSDNSKEGNTAKAASTKEDLGFLFNVEILVRSETNAKALQFLLQALNQSGHIIDYKVNSGIELGTIIESLLSTKKQSIISRSYKRLNVAKDEEQAKASSKTSSGKSSDPVKTELSQDSSKQTSFDEFAKNEEFTLWIQKFIIENRLVRLLVHRKGERMSIPCRILNYMSDTSTINVYHVDEKRVYNFRLNEIIDFIDIK</sequence>
<organism evidence="2 3">
    <name type="scientific">Paenibacillus apis</name>
    <dbReference type="NCBI Taxonomy" id="1792174"/>
    <lineage>
        <taxon>Bacteria</taxon>
        <taxon>Bacillati</taxon>
        <taxon>Bacillota</taxon>
        <taxon>Bacilli</taxon>
        <taxon>Bacillales</taxon>
        <taxon>Paenibacillaceae</taxon>
        <taxon>Paenibacillus</taxon>
    </lineage>
</organism>
<dbReference type="EMBL" id="BORS01000007">
    <property type="protein sequence ID" value="GIO42578.1"/>
    <property type="molecule type" value="Genomic_DNA"/>
</dbReference>